<evidence type="ECO:0000313" key="1">
    <source>
        <dbReference type="EMBL" id="SCZ70924.1"/>
    </source>
</evidence>
<sequence length="301" mass="32545">MTQPDFVAIDWGTSSFRLWVIGSGGKVLAQESGPFGMQTLSPVEYPAMLERLLSSLAINTNIPVIICGMAGARGGWIEAPYVTNTQPLHEVYESAVSLTSGRRRVWILPGVAQAQPANVMRGEETQILGFLKQTNSTDCVVCLPGTHSKWVRVANGRIKHFDTALTGEQFALLSQNSVLGAVCTGSDWDDAGFLAGLDRMRTQPAQFSTSLFEVRAGALLEDHNPGWSRAYLSGLLIGAELMATQSYWSDEITFLIGASELAQCYDQALTYLGGRVRRLNAETLTLAGLRAGFTALVQPAN</sequence>
<dbReference type="GO" id="GO:0008671">
    <property type="term" value="F:2-dehydro-3-deoxygalactonokinase activity"/>
    <property type="evidence" value="ECO:0007669"/>
    <property type="project" value="InterPro"/>
</dbReference>
<gene>
    <name evidence="1" type="ORF">SAMN04488118_11149</name>
</gene>
<keyword evidence="2" id="KW-1185">Reference proteome</keyword>
<organism evidence="1 2">
    <name type="scientific">Epibacterium ulvae</name>
    <dbReference type="NCBI Taxonomy" id="1156985"/>
    <lineage>
        <taxon>Bacteria</taxon>
        <taxon>Pseudomonadati</taxon>
        <taxon>Pseudomonadota</taxon>
        <taxon>Alphaproteobacteria</taxon>
        <taxon>Rhodobacterales</taxon>
        <taxon>Roseobacteraceae</taxon>
        <taxon>Epibacterium</taxon>
    </lineage>
</organism>
<dbReference type="OrthoDB" id="256574at2"/>
<dbReference type="AlphaFoldDB" id="A0A1G5RA13"/>
<keyword evidence="1" id="KW-0808">Transferase</keyword>
<proteinExistence type="predicted"/>
<dbReference type="STRING" id="1156985.SAMN04488118_11149"/>
<keyword evidence="1" id="KW-0418">Kinase</keyword>
<dbReference type="Gene3D" id="3.30.420.310">
    <property type="entry name" value="2-keto-3-deoxy-galactonokinase, C-terminal domain"/>
    <property type="match status" value="1"/>
</dbReference>
<dbReference type="Gene3D" id="3.30.420.300">
    <property type="entry name" value="2-keto-3-deoxy-galactonokinase, substrate binding domain"/>
    <property type="match status" value="1"/>
</dbReference>
<accession>A0A1G5RA13</accession>
<reference evidence="1 2" key="1">
    <citation type="submission" date="2016-10" db="EMBL/GenBank/DDBJ databases">
        <authorList>
            <person name="de Groot N.N."/>
        </authorList>
    </citation>
    <scope>NUCLEOTIDE SEQUENCE [LARGE SCALE GENOMIC DNA]</scope>
    <source>
        <strain evidence="1 2">U95</strain>
    </source>
</reference>
<dbReference type="InterPro" id="IPR042258">
    <property type="entry name" value="DGOK_N"/>
</dbReference>
<dbReference type="GO" id="GO:0034194">
    <property type="term" value="P:D-galactonate catabolic process"/>
    <property type="evidence" value="ECO:0007669"/>
    <property type="project" value="InterPro"/>
</dbReference>
<dbReference type="EMBL" id="FMWG01000011">
    <property type="protein sequence ID" value="SCZ70924.1"/>
    <property type="molecule type" value="Genomic_DNA"/>
</dbReference>
<name>A0A1G5RA13_9RHOB</name>
<dbReference type="Pfam" id="PF05035">
    <property type="entry name" value="DGOK"/>
    <property type="match status" value="1"/>
</dbReference>
<dbReference type="InterPro" id="IPR042257">
    <property type="entry name" value="DGOK_C"/>
</dbReference>
<dbReference type="RefSeq" id="WP_090220466.1">
    <property type="nucleotide sequence ID" value="NZ_FMWG01000011.1"/>
</dbReference>
<dbReference type="InterPro" id="IPR007729">
    <property type="entry name" value="DGOK"/>
</dbReference>
<evidence type="ECO:0000313" key="2">
    <source>
        <dbReference type="Proteomes" id="UP000198767"/>
    </source>
</evidence>
<dbReference type="Proteomes" id="UP000198767">
    <property type="component" value="Unassembled WGS sequence"/>
</dbReference>
<protein>
    <submittedName>
        <fullName evidence="1">2-dehydro-3-deoxygalactonokinase</fullName>
    </submittedName>
</protein>